<protein>
    <submittedName>
        <fullName evidence="1">BnaCnng40330D protein</fullName>
    </submittedName>
</protein>
<dbReference type="PaxDb" id="3708-A0A078J782"/>
<organism evidence="1 2">
    <name type="scientific">Brassica napus</name>
    <name type="common">Rape</name>
    <dbReference type="NCBI Taxonomy" id="3708"/>
    <lineage>
        <taxon>Eukaryota</taxon>
        <taxon>Viridiplantae</taxon>
        <taxon>Streptophyta</taxon>
        <taxon>Embryophyta</taxon>
        <taxon>Tracheophyta</taxon>
        <taxon>Spermatophyta</taxon>
        <taxon>Magnoliopsida</taxon>
        <taxon>eudicotyledons</taxon>
        <taxon>Gunneridae</taxon>
        <taxon>Pentapetalae</taxon>
        <taxon>rosids</taxon>
        <taxon>malvids</taxon>
        <taxon>Brassicales</taxon>
        <taxon>Brassicaceae</taxon>
        <taxon>Brassiceae</taxon>
        <taxon>Brassica</taxon>
    </lineage>
</organism>
<proteinExistence type="predicted"/>
<reference evidence="1 2" key="1">
    <citation type="journal article" date="2014" name="Science">
        <title>Plant genetics. Early allopolyploid evolution in the post-Neolithic Brassica napus oilseed genome.</title>
        <authorList>
            <person name="Chalhoub B."/>
            <person name="Denoeud F."/>
            <person name="Liu S."/>
            <person name="Parkin I.A."/>
            <person name="Tang H."/>
            <person name="Wang X."/>
            <person name="Chiquet J."/>
            <person name="Belcram H."/>
            <person name="Tong C."/>
            <person name="Samans B."/>
            <person name="Correa M."/>
            <person name="Da Silva C."/>
            <person name="Just J."/>
            <person name="Falentin C."/>
            <person name="Koh C.S."/>
            <person name="Le Clainche I."/>
            <person name="Bernard M."/>
            <person name="Bento P."/>
            <person name="Noel B."/>
            <person name="Labadie K."/>
            <person name="Alberti A."/>
            <person name="Charles M."/>
            <person name="Arnaud D."/>
            <person name="Guo H."/>
            <person name="Daviaud C."/>
            <person name="Alamery S."/>
            <person name="Jabbari K."/>
            <person name="Zhao M."/>
            <person name="Edger P.P."/>
            <person name="Chelaifa H."/>
            <person name="Tack D."/>
            <person name="Lassalle G."/>
            <person name="Mestiri I."/>
            <person name="Schnel N."/>
            <person name="Le Paslier M.C."/>
            <person name="Fan G."/>
            <person name="Renault V."/>
            <person name="Bayer P.E."/>
            <person name="Golicz A.A."/>
            <person name="Manoli S."/>
            <person name="Lee T.H."/>
            <person name="Thi V.H."/>
            <person name="Chalabi S."/>
            <person name="Hu Q."/>
            <person name="Fan C."/>
            <person name="Tollenaere R."/>
            <person name="Lu Y."/>
            <person name="Battail C."/>
            <person name="Shen J."/>
            <person name="Sidebottom C.H."/>
            <person name="Wang X."/>
            <person name="Canaguier A."/>
            <person name="Chauveau A."/>
            <person name="Berard A."/>
            <person name="Deniot G."/>
            <person name="Guan M."/>
            <person name="Liu Z."/>
            <person name="Sun F."/>
            <person name="Lim Y.P."/>
            <person name="Lyons E."/>
            <person name="Town C.D."/>
            <person name="Bancroft I."/>
            <person name="Wang X."/>
            <person name="Meng J."/>
            <person name="Ma J."/>
            <person name="Pires J.C."/>
            <person name="King G.J."/>
            <person name="Brunel D."/>
            <person name="Delourme R."/>
            <person name="Renard M."/>
            <person name="Aury J.M."/>
            <person name="Adams K.L."/>
            <person name="Batley J."/>
            <person name="Snowdon R.J."/>
            <person name="Tost J."/>
            <person name="Edwards D."/>
            <person name="Zhou Y."/>
            <person name="Hua W."/>
            <person name="Sharpe A.G."/>
            <person name="Paterson A.H."/>
            <person name="Guan C."/>
            <person name="Wincker P."/>
        </authorList>
    </citation>
    <scope>NUCLEOTIDE SEQUENCE [LARGE SCALE GENOMIC DNA]</scope>
    <source>
        <strain evidence="2">cv. Darmor-bzh</strain>
    </source>
</reference>
<evidence type="ECO:0000313" key="1">
    <source>
        <dbReference type="EMBL" id="CDY62480.1"/>
    </source>
</evidence>
<keyword evidence="2" id="KW-1185">Reference proteome</keyword>
<dbReference type="AlphaFoldDB" id="A0A078J782"/>
<dbReference type="Proteomes" id="UP000028999">
    <property type="component" value="Unassembled WGS sequence"/>
</dbReference>
<sequence length="17" mass="1947">MKKVYRNISPVLLPFAA</sequence>
<name>A0A078J782_BRANA</name>
<dbReference type="EMBL" id="LK034151">
    <property type="protein sequence ID" value="CDY62480.1"/>
    <property type="molecule type" value="Genomic_DNA"/>
</dbReference>
<gene>
    <name evidence="1" type="primary">BnaCnng40330D</name>
    <name evidence="1" type="ORF">GSBRNA2T00036325001</name>
</gene>
<evidence type="ECO:0000313" key="2">
    <source>
        <dbReference type="Proteomes" id="UP000028999"/>
    </source>
</evidence>
<accession>A0A078J782</accession>